<dbReference type="OrthoDB" id="5623881at2"/>
<name>A0A4P8XVP6_9FIRM</name>
<dbReference type="PROSITE" id="PS51109">
    <property type="entry name" value="G5"/>
    <property type="match status" value="1"/>
</dbReference>
<dbReference type="SUPFAM" id="SSF51261">
    <property type="entry name" value="Duplicated hybrid motif"/>
    <property type="match status" value="1"/>
</dbReference>
<sequence length="474" mass="52187">MSTKFISVNGYEKIERIKGSKKVRKQLAVKTSEKKTKRMDNILSMLYYIVVVPATFFSGIVKLITPSKKNKRKSFSRKKFMYNKVAPTLAIILLVLTVGYWTNWIDFGLNVQLDGQTVASVSDSGVIQHAKEITNDKLNKDTDASFTPVYQIGVVNQNETSSNAQTVSNAMVETDTSVTDDVAGLYVNDELIGVCSSATDLQNKLDEIINKAKKKYKDNTEISFYNEVKVESGIFNSNSVEDTESLIKKAEKKELLQVLVKADQVVTENLPYSTKVKYDKSKDSSYKKVIKKGVTGKQETTYKVSFLDGVQIDAAIMNVKTVKKSSDQVIVKGNGKKKANVSNKGFMWPAPSVHSISSSYGYREGGEFHTGLDIADGNCYGATVVASKSGTVEWAGYDDSGYGNYVIINHGDGYKTLYGHCSSVSVSQGQKVTQGQTIAAIGSTGQSTGNHLHFEVRTGDERSDRQNPLNYVSY</sequence>
<dbReference type="Pfam" id="PF07501">
    <property type="entry name" value="G5"/>
    <property type="match status" value="1"/>
</dbReference>
<dbReference type="AlphaFoldDB" id="A0A4P8XVP6"/>
<dbReference type="CDD" id="cd12797">
    <property type="entry name" value="M23_peptidase"/>
    <property type="match status" value="1"/>
</dbReference>
<keyword evidence="2" id="KW-1133">Transmembrane helix</keyword>
<gene>
    <name evidence="4" type="ORF">E5Z56_03540</name>
</gene>
<dbReference type="InterPro" id="IPR050570">
    <property type="entry name" value="Cell_wall_metabolism_enzyme"/>
</dbReference>
<protein>
    <recommendedName>
        <fullName evidence="3">G5 domain-containing protein</fullName>
    </recommendedName>
</protein>
<dbReference type="Gene3D" id="2.70.70.10">
    <property type="entry name" value="Glucose Permease (Domain IIA)"/>
    <property type="match status" value="1"/>
</dbReference>
<accession>A0A4P8XVP6</accession>
<dbReference type="KEGG" id="ruj:E5Z56_03540"/>
<keyword evidence="2" id="KW-0812">Transmembrane</keyword>
<dbReference type="EMBL" id="CP039381">
    <property type="protein sequence ID" value="QCT06484.1"/>
    <property type="molecule type" value="Genomic_DNA"/>
</dbReference>
<dbReference type="PANTHER" id="PTHR21666:SF270">
    <property type="entry name" value="MUREIN HYDROLASE ACTIVATOR ENVC"/>
    <property type="match status" value="1"/>
</dbReference>
<proteinExistence type="predicted"/>
<dbReference type="InterPro" id="IPR011055">
    <property type="entry name" value="Dup_hybrid_motif"/>
</dbReference>
<dbReference type="InterPro" id="IPR011098">
    <property type="entry name" value="G5_dom"/>
</dbReference>
<organism evidence="4 5">
    <name type="scientific">Ruminococcus bovis</name>
    <dbReference type="NCBI Taxonomy" id="2564099"/>
    <lineage>
        <taxon>Bacteria</taxon>
        <taxon>Bacillati</taxon>
        <taxon>Bacillota</taxon>
        <taxon>Clostridia</taxon>
        <taxon>Eubacteriales</taxon>
        <taxon>Oscillospiraceae</taxon>
        <taxon>Ruminococcus</taxon>
    </lineage>
</organism>
<keyword evidence="5" id="KW-1185">Reference proteome</keyword>
<dbReference type="Pfam" id="PF01551">
    <property type="entry name" value="Peptidase_M23"/>
    <property type="match status" value="1"/>
</dbReference>
<dbReference type="Proteomes" id="UP000301475">
    <property type="component" value="Chromosome"/>
</dbReference>
<dbReference type="RefSeq" id="WP_138156554.1">
    <property type="nucleotide sequence ID" value="NZ_CP039381.1"/>
</dbReference>
<dbReference type="InterPro" id="IPR016047">
    <property type="entry name" value="M23ase_b-sheet_dom"/>
</dbReference>
<dbReference type="Gene3D" id="2.20.230.10">
    <property type="entry name" value="Resuscitation-promoting factor rpfb"/>
    <property type="match status" value="1"/>
</dbReference>
<keyword evidence="2" id="KW-0472">Membrane</keyword>
<evidence type="ECO:0000256" key="2">
    <source>
        <dbReference type="SAM" id="Phobius"/>
    </source>
</evidence>
<feature type="transmembrane region" description="Helical" evidence="2">
    <location>
        <begin position="45"/>
        <end position="64"/>
    </location>
</feature>
<feature type="transmembrane region" description="Helical" evidence="2">
    <location>
        <begin position="85"/>
        <end position="102"/>
    </location>
</feature>
<feature type="domain" description="G5" evidence="3">
    <location>
        <begin position="255"/>
        <end position="336"/>
    </location>
</feature>
<dbReference type="SMART" id="SM01208">
    <property type="entry name" value="G5"/>
    <property type="match status" value="1"/>
</dbReference>
<evidence type="ECO:0000259" key="3">
    <source>
        <dbReference type="PROSITE" id="PS51109"/>
    </source>
</evidence>
<keyword evidence="1" id="KW-0732">Signal</keyword>
<evidence type="ECO:0000256" key="1">
    <source>
        <dbReference type="ARBA" id="ARBA00022729"/>
    </source>
</evidence>
<evidence type="ECO:0000313" key="4">
    <source>
        <dbReference type="EMBL" id="QCT06484.1"/>
    </source>
</evidence>
<dbReference type="PANTHER" id="PTHR21666">
    <property type="entry name" value="PEPTIDASE-RELATED"/>
    <property type="match status" value="1"/>
</dbReference>
<dbReference type="GO" id="GO:0004222">
    <property type="term" value="F:metalloendopeptidase activity"/>
    <property type="evidence" value="ECO:0007669"/>
    <property type="project" value="TreeGrafter"/>
</dbReference>
<reference evidence="4 5" key="1">
    <citation type="submission" date="2019-04" db="EMBL/GenBank/DDBJ databases">
        <authorList>
            <person name="Embree M."/>
            <person name="Gaffney J.R."/>
        </authorList>
    </citation>
    <scope>NUCLEOTIDE SEQUENCE [LARGE SCALE GENOMIC DNA]</scope>
    <source>
        <strain evidence="4 5">JE7A12</strain>
    </source>
</reference>
<evidence type="ECO:0000313" key="5">
    <source>
        <dbReference type="Proteomes" id="UP000301475"/>
    </source>
</evidence>